<keyword evidence="1" id="KW-0677">Repeat</keyword>
<evidence type="ECO:0000259" key="4">
    <source>
        <dbReference type="SMART" id="SM00223"/>
    </source>
</evidence>
<sequence>MDLGQGGPSRQEADVLAENRDPRGAQELRHRLRRQAGRTRHRSLNKTTKRRRELVMRFIDRLLRSSVLLAMLTLFFGMSALTTSARADRPGTPNDIKLYWCPENNSKAPRICGGFHNTASERVIIEMELTKNGQPAKADKMGCGQADQSTASAVCWTRMIQEERFDRSKELRFDIRDLEFGTQYCVRFRARRTTDEMVSEQWSAWACAKTPVRPAGPPVAPQFKIDFTTDSHYCRKRDIIEITHLSFEEYSELQTTVSAATGPDSGVPGVTEQNAMYYKPHTAKKGMAPDCVEARLDNAWVYVEVCSYNVVGKSCSHKVASAAAKVVLDPPPPNQKAFKLTGAPRDPTFQPDVNLAGMDYRNQPMVGNNDPQACQAMCNAEDVCKAWTWVKPAVQGPYAVCWLKRAVPPRAWGMYTTSGVKAGGGATAPPPAQSPANANPPASVPSSANAQPANNPPAASGQSGILTGVDMPGKDYRRVDLNAGAAPAACQSLCDQEAPCKAWTWVKYNPQTAKPVCWLKNDIPLRVANPDVASGLKGSGSGSRPDFRRRVQ</sequence>
<feature type="compositionally biased region" description="Basic residues" evidence="3">
    <location>
        <begin position="30"/>
        <end position="48"/>
    </location>
</feature>
<dbReference type="EMBL" id="CP029426">
    <property type="protein sequence ID" value="AWM00963.1"/>
    <property type="molecule type" value="Genomic_DNA"/>
</dbReference>
<evidence type="ECO:0000256" key="2">
    <source>
        <dbReference type="ARBA" id="ARBA00023157"/>
    </source>
</evidence>
<feature type="region of interest" description="Disordered" evidence="3">
    <location>
        <begin position="1"/>
        <end position="48"/>
    </location>
</feature>
<reference evidence="5 6" key="2">
    <citation type="journal article" date="2019" name="Int. J. Syst. Evol. Microbiol.">
        <title>Description and complete genome sequence of Bradyrhizobium amphicarpaeae sp. nov., harbouring photosystem and nitrogen-fixation genes.</title>
        <authorList>
            <person name="Bromfield E.S.P."/>
            <person name="Cloutier S."/>
            <person name="Nguyen H.D.T."/>
        </authorList>
    </citation>
    <scope>NUCLEOTIDE SEQUENCE [LARGE SCALE GENOMIC DNA]</scope>
    <source>
        <strain evidence="5 6">39S1MB</strain>
    </source>
</reference>
<feature type="compositionally biased region" description="Basic and acidic residues" evidence="3">
    <location>
        <begin position="11"/>
        <end position="29"/>
    </location>
</feature>
<dbReference type="InterPro" id="IPR003609">
    <property type="entry name" value="Pan_app"/>
</dbReference>
<dbReference type="GO" id="GO:0006508">
    <property type="term" value="P:proteolysis"/>
    <property type="evidence" value="ECO:0007669"/>
    <property type="project" value="InterPro"/>
</dbReference>
<accession>A0A2U8PT28</accession>
<name>A0A2U8PT28_9BRAD</name>
<dbReference type="OrthoDB" id="8042739at2"/>
<feature type="domain" description="Apple" evidence="4">
    <location>
        <begin position="463"/>
        <end position="539"/>
    </location>
</feature>
<organism evidence="5 6">
    <name type="scientific">Bradyrhizobium amphicarpaeae</name>
    <dbReference type="NCBI Taxonomy" id="1404768"/>
    <lineage>
        <taxon>Bacteria</taxon>
        <taxon>Pseudomonadati</taxon>
        <taxon>Pseudomonadota</taxon>
        <taxon>Alphaproteobacteria</taxon>
        <taxon>Hyphomicrobiales</taxon>
        <taxon>Nitrobacteraceae</taxon>
        <taxon>Bradyrhizobium</taxon>
    </lineage>
</organism>
<dbReference type="InterPro" id="IPR000177">
    <property type="entry name" value="Apple"/>
</dbReference>
<dbReference type="Proteomes" id="UP000215884">
    <property type="component" value="Chromosome"/>
</dbReference>
<evidence type="ECO:0000313" key="6">
    <source>
        <dbReference type="Proteomes" id="UP000215884"/>
    </source>
</evidence>
<protein>
    <recommendedName>
        <fullName evidence="4">Apple domain-containing protein</fullName>
    </recommendedName>
</protein>
<proteinExistence type="predicted"/>
<evidence type="ECO:0000313" key="5">
    <source>
        <dbReference type="EMBL" id="AWM00963.1"/>
    </source>
</evidence>
<dbReference type="AlphaFoldDB" id="A0A2U8PT28"/>
<dbReference type="KEGG" id="brq:CIT40_13600"/>
<dbReference type="Pfam" id="PF14295">
    <property type="entry name" value="PAN_4"/>
    <property type="match status" value="2"/>
</dbReference>
<feature type="region of interest" description="Disordered" evidence="3">
    <location>
        <begin position="423"/>
        <end position="471"/>
    </location>
</feature>
<dbReference type="Gene3D" id="3.50.4.10">
    <property type="entry name" value="Hepatocyte Growth Factor"/>
    <property type="match status" value="2"/>
</dbReference>
<dbReference type="SMART" id="SM00223">
    <property type="entry name" value="APPLE"/>
    <property type="match status" value="1"/>
</dbReference>
<gene>
    <name evidence="5" type="ORF">CIT40_13600</name>
</gene>
<reference evidence="5 6" key="1">
    <citation type="journal article" date="2017" name="Syst. Appl. Microbiol.">
        <title>Soybeans inoculated with root zone soils of Canadian native legumes harbour diverse and novel Bradyrhizobium spp. that possess agricultural potential.</title>
        <authorList>
            <person name="Bromfield E.S.P."/>
            <person name="Cloutier S."/>
            <person name="Tambong J.T."/>
            <person name="Tran Thi T.V."/>
        </authorList>
    </citation>
    <scope>NUCLEOTIDE SEQUENCE [LARGE SCALE GENOMIC DNA]</scope>
    <source>
        <strain evidence="5 6">39S1MB</strain>
    </source>
</reference>
<evidence type="ECO:0000256" key="3">
    <source>
        <dbReference type="SAM" id="MobiDB-lite"/>
    </source>
</evidence>
<evidence type="ECO:0000256" key="1">
    <source>
        <dbReference type="ARBA" id="ARBA00022737"/>
    </source>
</evidence>
<keyword evidence="2" id="KW-1015">Disulfide bond</keyword>
<feature type="region of interest" description="Disordered" evidence="3">
    <location>
        <begin position="533"/>
        <end position="552"/>
    </location>
</feature>
<keyword evidence="6" id="KW-1185">Reference proteome</keyword>
<feature type="compositionally biased region" description="Low complexity" evidence="3">
    <location>
        <begin position="434"/>
        <end position="460"/>
    </location>
</feature>
<dbReference type="GO" id="GO:0005576">
    <property type="term" value="C:extracellular region"/>
    <property type="evidence" value="ECO:0007669"/>
    <property type="project" value="InterPro"/>
</dbReference>